<evidence type="ECO:0000256" key="3">
    <source>
        <dbReference type="ARBA" id="ARBA00022827"/>
    </source>
</evidence>
<dbReference type="PANTHER" id="PTHR43400:SF10">
    <property type="entry name" value="3-OXOSTEROID 1-DEHYDROGENASE"/>
    <property type="match status" value="1"/>
</dbReference>
<dbReference type="Gene3D" id="3.90.700.10">
    <property type="entry name" value="Succinate dehydrogenase/fumarate reductase flavoprotein, catalytic domain"/>
    <property type="match status" value="1"/>
</dbReference>
<dbReference type="PROSITE" id="PS51318">
    <property type="entry name" value="TAT"/>
    <property type="match status" value="1"/>
</dbReference>
<organism evidence="7 8">
    <name type="scientific">Mesosutterella porci</name>
    <dbReference type="NCBI Taxonomy" id="2915351"/>
    <lineage>
        <taxon>Bacteria</taxon>
        <taxon>Pseudomonadati</taxon>
        <taxon>Pseudomonadota</taxon>
        <taxon>Betaproteobacteria</taxon>
        <taxon>Burkholderiales</taxon>
        <taxon>Sutterellaceae</taxon>
        <taxon>Mesosutterella</taxon>
    </lineage>
</organism>
<feature type="signal peptide" evidence="5">
    <location>
        <begin position="1"/>
        <end position="27"/>
    </location>
</feature>
<evidence type="ECO:0000256" key="1">
    <source>
        <dbReference type="ARBA" id="ARBA00001974"/>
    </source>
</evidence>
<dbReference type="SUPFAM" id="SSF51905">
    <property type="entry name" value="FAD/NAD(P)-binding domain"/>
    <property type="match status" value="1"/>
</dbReference>
<comment type="cofactor">
    <cofactor evidence="1">
        <name>FAD</name>
        <dbReference type="ChEBI" id="CHEBI:57692"/>
    </cofactor>
</comment>
<evidence type="ECO:0000259" key="6">
    <source>
        <dbReference type="Pfam" id="PF00890"/>
    </source>
</evidence>
<dbReference type="InterPro" id="IPR050315">
    <property type="entry name" value="FAD-oxidoreductase_2"/>
</dbReference>
<dbReference type="EMBL" id="JAKNCT010000010">
    <property type="protein sequence ID" value="MCG5031509.1"/>
    <property type="molecule type" value="Genomic_DNA"/>
</dbReference>
<feature type="chain" id="PRO_5046309382" evidence="5">
    <location>
        <begin position="28"/>
        <end position="496"/>
    </location>
</feature>
<dbReference type="InterPro" id="IPR036188">
    <property type="entry name" value="FAD/NAD-bd_sf"/>
</dbReference>
<dbReference type="RefSeq" id="WP_237979243.1">
    <property type="nucleotide sequence ID" value="NZ_JAKNCT010000010.1"/>
</dbReference>
<evidence type="ECO:0000256" key="4">
    <source>
        <dbReference type="ARBA" id="ARBA00023002"/>
    </source>
</evidence>
<keyword evidence="4" id="KW-0560">Oxidoreductase</keyword>
<sequence length="496" mass="52994">MKLDLTRRSLIGGAVALAAAGSFPALAAPGARRAARAEGREFDAVIIGAGCAGLVAAIWAADLGARVAVLEKRERPDGNAIYALGTLNAWNTKQQKAQGIKDSREAFIADMMKVSAGRADRRLTETYADRIGPDVDWLADKIGVKFEKIRMSPWPRLGRGHRVTKGGGTGGGTLVKTLLKAARQRKNIKFFFEHPAVRLLTDRTGAVTGVVAKAEGGRRIFRAKGGVLIATGGFSANPEMTDMYIGGWASRLAIRGSRSTTGENISLTKPLRAKLVNMDQFHAGPIVAETHVNPADVLNSMRGIIVDLRGQRFMNEQNTYVIKAKTCAEKTIENKAFAIVDADCPVLGTTIPKFERLHNPYGKADSIEELCKKVGLPPEATRASVDAFNRAVEAHSLEKLNPPNTYRKPAKIEKAPFYAIPFEGGMTATFGGPLINTKAEVQDLDGNTIPGLYAAGNAAGGLFFRDYIGGSQLGGATVFGHIAAEQMAARAKAAKI</sequence>
<reference evidence="7 8" key="1">
    <citation type="submission" date="2022-02" db="EMBL/GenBank/DDBJ databases">
        <title>Mesosutterella porci, a novel member of the family Sutterellaceae from pig feces.</title>
        <authorList>
            <person name="Wylensek D."/>
            <person name="Clavel T."/>
        </authorList>
    </citation>
    <scope>NUCLEOTIDE SEQUENCE [LARGE SCALE GENOMIC DNA]</scope>
    <source>
        <strain evidence="8">oilRF-744-wt-GAM-9</strain>
    </source>
</reference>
<dbReference type="Pfam" id="PF00890">
    <property type="entry name" value="FAD_binding_2"/>
    <property type="match status" value="1"/>
</dbReference>
<evidence type="ECO:0000313" key="7">
    <source>
        <dbReference type="EMBL" id="MCG5031509.1"/>
    </source>
</evidence>
<dbReference type="Proteomes" id="UP001297600">
    <property type="component" value="Unassembled WGS sequence"/>
</dbReference>
<dbReference type="PRINTS" id="PR00411">
    <property type="entry name" value="PNDRDTASEI"/>
</dbReference>
<dbReference type="Gene3D" id="3.50.50.60">
    <property type="entry name" value="FAD/NAD(P)-binding domain"/>
    <property type="match status" value="1"/>
</dbReference>
<keyword evidence="8" id="KW-1185">Reference proteome</keyword>
<evidence type="ECO:0000256" key="2">
    <source>
        <dbReference type="ARBA" id="ARBA00022630"/>
    </source>
</evidence>
<proteinExistence type="predicted"/>
<dbReference type="InterPro" id="IPR006311">
    <property type="entry name" value="TAT_signal"/>
</dbReference>
<dbReference type="PRINTS" id="PR00368">
    <property type="entry name" value="FADPNR"/>
</dbReference>
<evidence type="ECO:0000313" key="8">
    <source>
        <dbReference type="Proteomes" id="UP001297600"/>
    </source>
</evidence>
<feature type="domain" description="FAD-dependent oxidoreductase 2 FAD-binding" evidence="6">
    <location>
        <begin position="43"/>
        <end position="462"/>
    </location>
</feature>
<protein>
    <submittedName>
        <fullName evidence="7">FAD-dependent oxidoreductase</fullName>
    </submittedName>
</protein>
<keyword evidence="5" id="KW-0732">Signal</keyword>
<dbReference type="SUPFAM" id="SSF56425">
    <property type="entry name" value="Succinate dehydrogenase/fumarate reductase flavoprotein, catalytic domain"/>
    <property type="match status" value="1"/>
</dbReference>
<keyword evidence="3" id="KW-0274">FAD</keyword>
<accession>A0ABS9MSB7</accession>
<keyword evidence="2" id="KW-0285">Flavoprotein</keyword>
<dbReference type="InterPro" id="IPR003953">
    <property type="entry name" value="FAD-dep_OxRdtase_2_FAD-bd"/>
</dbReference>
<evidence type="ECO:0000256" key="5">
    <source>
        <dbReference type="SAM" id="SignalP"/>
    </source>
</evidence>
<comment type="caution">
    <text evidence="7">The sequence shown here is derived from an EMBL/GenBank/DDBJ whole genome shotgun (WGS) entry which is preliminary data.</text>
</comment>
<dbReference type="InterPro" id="IPR027477">
    <property type="entry name" value="Succ_DH/fumarate_Rdtase_cat_sf"/>
</dbReference>
<gene>
    <name evidence="7" type="ORF">MAF45_08650</name>
</gene>
<dbReference type="PANTHER" id="PTHR43400">
    <property type="entry name" value="FUMARATE REDUCTASE"/>
    <property type="match status" value="1"/>
</dbReference>
<name>A0ABS9MSB7_9BURK</name>